<dbReference type="RefSeq" id="WP_301253488.1">
    <property type="nucleotide sequence ID" value="NZ_JBGFFX010000007.1"/>
</dbReference>
<dbReference type="EMBL" id="JBGFFX010000007">
    <property type="protein sequence ID" value="MEY8771235.1"/>
    <property type="molecule type" value="Genomic_DNA"/>
</dbReference>
<feature type="transmembrane region" description="Helical" evidence="1">
    <location>
        <begin position="21"/>
        <end position="51"/>
    </location>
</feature>
<keyword evidence="1" id="KW-1133">Transmembrane helix</keyword>
<keyword evidence="1" id="KW-0812">Transmembrane</keyword>
<comment type="caution">
    <text evidence="2">The sequence shown here is derived from an EMBL/GenBank/DDBJ whole genome shotgun (WGS) entry which is preliminary data.</text>
</comment>
<gene>
    <name evidence="2" type="ORF">AB6T85_12495</name>
</gene>
<evidence type="ECO:0000313" key="2">
    <source>
        <dbReference type="EMBL" id="MEY8771235.1"/>
    </source>
</evidence>
<proteinExistence type="predicted"/>
<keyword evidence="1" id="KW-0472">Membrane</keyword>
<dbReference type="Proteomes" id="UP001565243">
    <property type="component" value="Unassembled WGS sequence"/>
</dbReference>
<evidence type="ECO:0000313" key="3">
    <source>
        <dbReference type="Proteomes" id="UP001565243"/>
    </source>
</evidence>
<keyword evidence="3" id="KW-1185">Reference proteome</keyword>
<evidence type="ECO:0000256" key="1">
    <source>
        <dbReference type="SAM" id="Phobius"/>
    </source>
</evidence>
<name>A0ABV4E8I5_9GAMM</name>
<organism evidence="2 3">
    <name type="scientific">Erwinia aeris</name>
    <dbReference type="NCBI Taxonomy" id="3239803"/>
    <lineage>
        <taxon>Bacteria</taxon>
        <taxon>Pseudomonadati</taxon>
        <taxon>Pseudomonadota</taxon>
        <taxon>Gammaproteobacteria</taxon>
        <taxon>Enterobacterales</taxon>
        <taxon>Erwiniaceae</taxon>
        <taxon>Erwinia</taxon>
    </lineage>
</organism>
<accession>A0ABV4E8I5</accession>
<sequence>MSSGITMTRKIMQIHLSSWRYFAALTLPPLALIFNLLFSADCVLLMGLFLLTHYYCWRLWLDERLFQLIESENDLIEFDNGIAHLWAKRKGSTRSLVERWYGAKILFYKAIFSLLMLWLFSSCMIIYKISG</sequence>
<feature type="transmembrane region" description="Helical" evidence="1">
    <location>
        <begin position="105"/>
        <end position="127"/>
    </location>
</feature>
<reference evidence="2 3" key="1">
    <citation type="submission" date="2024-07" db="EMBL/GenBank/DDBJ databases">
        <authorList>
            <person name="Hebao G."/>
        </authorList>
    </citation>
    <scope>NUCLEOTIDE SEQUENCE [LARGE SCALE GENOMIC DNA]</scope>
    <source>
        <strain evidence="2 3">ACCC 02193</strain>
    </source>
</reference>
<protein>
    <submittedName>
        <fullName evidence="2">Uncharacterized protein</fullName>
    </submittedName>
</protein>